<keyword evidence="3" id="KW-1185">Reference proteome</keyword>
<organism evidence="2 3">
    <name type="scientific">Pleurodeles waltl</name>
    <name type="common">Iberian ribbed newt</name>
    <dbReference type="NCBI Taxonomy" id="8319"/>
    <lineage>
        <taxon>Eukaryota</taxon>
        <taxon>Metazoa</taxon>
        <taxon>Chordata</taxon>
        <taxon>Craniata</taxon>
        <taxon>Vertebrata</taxon>
        <taxon>Euteleostomi</taxon>
        <taxon>Amphibia</taxon>
        <taxon>Batrachia</taxon>
        <taxon>Caudata</taxon>
        <taxon>Salamandroidea</taxon>
        <taxon>Salamandridae</taxon>
        <taxon>Pleurodelinae</taxon>
        <taxon>Pleurodeles</taxon>
    </lineage>
</organism>
<reference evidence="2" key="1">
    <citation type="journal article" date="2022" name="bioRxiv">
        <title>Sequencing and chromosome-scale assembly of the giantPleurodeles waltlgenome.</title>
        <authorList>
            <person name="Brown T."/>
            <person name="Elewa A."/>
            <person name="Iarovenko S."/>
            <person name="Subramanian E."/>
            <person name="Araus A.J."/>
            <person name="Petzold A."/>
            <person name="Susuki M."/>
            <person name="Suzuki K.-i.T."/>
            <person name="Hayashi T."/>
            <person name="Toyoda A."/>
            <person name="Oliveira C."/>
            <person name="Osipova E."/>
            <person name="Leigh N.D."/>
            <person name="Simon A."/>
            <person name="Yun M.H."/>
        </authorList>
    </citation>
    <scope>NUCLEOTIDE SEQUENCE</scope>
    <source>
        <strain evidence="2">20211129_DDA</strain>
        <tissue evidence="2">Liver</tissue>
    </source>
</reference>
<name>A0AAV7URT5_PLEWA</name>
<dbReference type="Proteomes" id="UP001066276">
    <property type="component" value="Chromosome 2_2"/>
</dbReference>
<evidence type="ECO:0000313" key="3">
    <source>
        <dbReference type="Proteomes" id="UP001066276"/>
    </source>
</evidence>
<feature type="region of interest" description="Disordered" evidence="1">
    <location>
        <begin position="1"/>
        <end position="89"/>
    </location>
</feature>
<evidence type="ECO:0000313" key="2">
    <source>
        <dbReference type="EMBL" id="KAJ1191367.1"/>
    </source>
</evidence>
<accession>A0AAV7URT5</accession>
<feature type="compositionally biased region" description="Basic and acidic residues" evidence="1">
    <location>
        <begin position="11"/>
        <end position="49"/>
    </location>
</feature>
<feature type="compositionally biased region" description="Acidic residues" evidence="1">
    <location>
        <begin position="50"/>
        <end position="62"/>
    </location>
</feature>
<gene>
    <name evidence="2" type="ORF">NDU88_000683</name>
</gene>
<protein>
    <submittedName>
        <fullName evidence="2">Uncharacterized protein</fullName>
    </submittedName>
</protein>
<dbReference type="EMBL" id="JANPWB010000004">
    <property type="protein sequence ID" value="KAJ1191367.1"/>
    <property type="molecule type" value="Genomic_DNA"/>
</dbReference>
<proteinExistence type="predicted"/>
<sequence length="89" mass="10227">MLWARTLPDQKLAEDFSRQEDGDSPLKEEQEVAETIKDKGQTSWRRREAEDADPEQGEDGAQEDDRGKQEKAQSSTEVEEEKGPQDRHL</sequence>
<comment type="caution">
    <text evidence="2">The sequence shown here is derived from an EMBL/GenBank/DDBJ whole genome shotgun (WGS) entry which is preliminary data.</text>
</comment>
<evidence type="ECO:0000256" key="1">
    <source>
        <dbReference type="SAM" id="MobiDB-lite"/>
    </source>
</evidence>
<dbReference type="AlphaFoldDB" id="A0AAV7URT5"/>